<dbReference type="InterPro" id="IPR001854">
    <property type="entry name" value="Ribosomal_uL29"/>
</dbReference>
<dbReference type="InterPro" id="IPR050063">
    <property type="entry name" value="Ribosomal_protein_uL29"/>
</dbReference>
<evidence type="ECO:0000313" key="6">
    <source>
        <dbReference type="EMBL" id="MDT7043849.1"/>
    </source>
</evidence>
<dbReference type="Proteomes" id="UP001250932">
    <property type="component" value="Unassembled WGS sequence"/>
</dbReference>
<dbReference type="InterPro" id="IPR018254">
    <property type="entry name" value="Ribosomal_uL29_CS"/>
</dbReference>
<organism evidence="6 7">
    <name type="scientific">Candidatus Nitronereus thalassa</name>
    <dbReference type="NCBI Taxonomy" id="3020898"/>
    <lineage>
        <taxon>Bacteria</taxon>
        <taxon>Pseudomonadati</taxon>
        <taxon>Nitrospirota</taxon>
        <taxon>Nitrospiria</taxon>
        <taxon>Nitrospirales</taxon>
        <taxon>Nitrospiraceae</taxon>
        <taxon>Candidatus Nitronereus</taxon>
    </lineage>
</organism>
<sequence length="61" mass="7383">MDIQELRKLEPEEVLGKVHELKQELFHLRCQLALGRIENPMRIRHVRRDVARARTVLREKK</sequence>
<evidence type="ECO:0000313" key="7">
    <source>
        <dbReference type="Proteomes" id="UP001250932"/>
    </source>
</evidence>
<dbReference type="Gene3D" id="1.10.287.310">
    <property type="match status" value="1"/>
</dbReference>
<evidence type="ECO:0000256" key="2">
    <source>
        <dbReference type="ARBA" id="ARBA00022980"/>
    </source>
</evidence>
<dbReference type="NCBIfam" id="TIGR00012">
    <property type="entry name" value="L29"/>
    <property type="match status" value="1"/>
</dbReference>
<gene>
    <name evidence="5 6" type="primary">rpmC</name>
    <name evidence="6" type="ORF">PPG34_15950</name>
</gene>
<dbReference type="GO" id="GO:0005840">
    <property type="term" value="C:ribosome"/>
    <property type="evidence" value="ECO:0007669"/>
    <property type="project" value="UniProtKB-KW"/>
</dbReference>
<dbReference type="SUPFAM" id="SSF46561">
    <property type="entry name" value="Ribosomal protein L29 (L29p)"/>
    <property type="match status" value="1"/>
</dbReference>
<proteinExistence type="inferred from homology"/>
<keyword evidence="7" id="KW-1185">Reference proteome</keyword>
<reference evidence="6 7" key="1">
    <citation type="journal article" date="2023" name="ISME J.">
        <title>Cultivation and genomic characterization of novel and ubiquitous marine nitrite-oxidizing bacteria from the Nitrospirales.</title>
        <authorList>
            <person name="Mueller A.J."/>
            <person name="Daebeler A."/>
            <person name="Herbold C.W."/>
            <person name="Kirkegaard R.H."/>
            <person name="Daims H."/>
        </authorList>
    </citation>
    <scope>NUCLEOTIDE SEQUENCE [LARGE SCALE GENOMIC DNA]</scope>
    <source>
        <strain evidence="6 7">EB</strain>
    </source>
</reference>
<dbReference type="PROSITE" id="PS00579">
    <property type="entry name" value="RIBOSOMAL_L29"/>
    <property type="match status" value="1"/>
</dbReference>
<evidence type="ECO:0000256" key="5">
    <source>
        <dbReference type="HAMAP-Rule" id="MF_00374"/>
    </source>
</evidence>
<name>A0ABU3KBN3_9BACT</name>
<accession>A0ABU3KBN3</accession>
<evidence type="ECO:0000256" key="1">
    <source>
        <dbReference type="ARBA" id="ARBA00009254"/>
    </source>
</evidence>
<dbReference type="PANTHER" id="PTHR10916:SF0">
    <property type="entry name" value="LARGE RIBOSOMAL SUBUNIT PROTEIN UL29C"/>
    <property type="match status" value="1"/>
</dbReference>
<dbReference type="PANTHER" id="PTHR10916">
    <property type="entry name" value="60S RIBOSOMAL PROTEIN L35/50S RIBOSOMAL PROTEIN L29"/>
    <property type="match status" value="1"/>
</dbReference>
<dbReference type="RefSeq" id="WP_313834439.1">
    <property type="nucleotide sequence ID" value="NZ_JAQOUE010000002.1"/>
</dbReference>
<keyword evidence="3 5" id="KW-0687">Ribonucleoprotein</keyword>
<dbReference type="HAMAP" id="MF_00374">
    <property type="entry name" value="Ribosomal_uL29"/>
    <property type="match status" value="1"/>
</dbReference>
<dbReference type="InterPro" id="IPR036049">
    <property type="entry name" value="Ribosomal_uL29_sf"/>
</dbReference>
<evidence type="ECO:0000256" key="4">
    <source>
        <dbReference type="ARBA" id="ARBA00035204"/>
    </source>
</evidence>
<comment type="caution">
    <text evidence="6">The sequence shown here is derived from an EMBL/GenBank/DDBJ whole genome shotgun (WGS) entry which is preliminary data.</text>
</comment>
<dbReference type="EMBL" id="JAQOUE010000002">
    <property type="protein sequence ID" value="MDT7043849.1"/>
    <property type="molecule type" value="Genomic_DNA"/>
</dbReference>
<dbReference type="CDD" id="cd00427">
    <property type="entry name" value="Ribosomal_L29_HIP"/>
    <property type="match status" value="1"/>
</dbReference>
<comment type="similarity">
    <text evidence="1 5">Belongs to the universal ribosomal protein uL29 family.</text>
</comment>
<protein>
    <recommendedName>
        <fullName evidence="4 5">Large ribosomal subunit protein uL29</fullName>
    </recommendedName>
</protein>
<evidence type="ECO:0000256" key="3">
    <source>
        <dbReference type="ARBA" id="ARBA00023274"/>
    </source>
</evidence>
<keyword evidence="2 5" id="KW-0689">Ribosomal protein</keyword>
<dbReference type="Pfam" id="PF00831">
    <property type="entry name" value="Ribosomal_L29"/>
    <property type="match status" value="1"/>
</dbReference>